<evidence type="ECO:0000313" key="3">
    <source>
        <dbReference type="Proteomes" id="UP000030012"/>
    </source>
</evidence>
<evidence type="ECO:0000259" key="1">
    <source>
        <dbReference type="PROSITE" id="PS50943"/>
    </source>
</evidence>
<organism evidence="2 3">
    <name type="scientific">Clostridium novyi A str. 4552</name>
    <dbReference type="NCBI Taxonomy" id="1444289"/>
    <lineage>
        <taxon>Bacteria</taxon>
        <taxon>Bacillati</taxon>
        <taxon>Bacillota</taxon>
        <taxon>Clostridia</taxon>
        <taxon>Eubacteriales</taxon>
        <taxon>Clostridiaceae</taxon>
        <taxon>Clostridium</taxon>
    </lineage>
</organism>
<dbReference type="Proteomes" id="UP000030012">
    <property type="component" value="Unassembled WGS sequence"/>
</dbReference>
<gene>
    <name evidence="2" type="ORF">Z968_06510</name>
</gene>
<dbReference type="Gene3D" id="1.10.260.40">
    <property type="entry name" value="lambda repressor-like DNA-binding domains"/>
    <property type="match status" value="1"/>
</dbReference>
<proteinExistence type="predicted"/>
<dbReference type="InterPro" id="IPR001387">
    <property type="entry name" value="Cro/C1-type_HTH"/>
</dbReference>
<dbReference type="GO" id="GO:0003677">
    <property type="term" value="F:DNA binding"/>
    <property type="evidence" value="ECO:0007669"/>
    <property type="project" value="UniProtKB-KW"/>
</dbReference>
<dbReference type="PROSITE" id="PS50943">
    <property type="entry name" value="HTH_CROC1"/>
    <property type="match status" value="1"/>
</dbReference>
<dbReference type="InterPro" id="IPR010982">
    <property type="entry name" value="Lambda_DNA-bd_dom_sf"/>
</dbReference>
<dbReference type="Pfam" id="PF01381">
    <property type="entry name" value="HTH_3"/>
    <property type="match status" value="1"/>
</dbReference>
<name>A0A0A0I698_CLONO</name>
<dbReference type="CDD" id="cd00093">
    <property type="entry name" value="HTH_XRE"/>
    <property type="match status" value="1"/>
</dbReference>
<evidence type="ECO:0000313" key="2">
    <source>
        <dbReference type="EMBL" id="KGM96367.1"/>
    </source>
</evidence>
<protein>
    <submittedName>
        <fullName evidence="2">DNA-binding protein</fullName>
    </submittedName>
</protein>
<feature type="domain" description="HTH cro/C1-type" evidence="1">
    <location>
        <begin position="9"/>
        <end position="64"/>
    </location>
</feature>
<dbReference type="OrthoDB" id="371153at2"/>
<dbReference type="RefSeq" id="WP_039254870.1">
    <property type="nucleotide sequence ID" value="NZ_JENJ01000023.1"/>
</dbReference>
<comment type="caution">
    <text evidence="2">The sequence shown here is derived from an EMBL/GenBank/DDBJ whole genome shotgun (WGS) entry which is preliminary data.</text>
</comment>
<dbReference type="SMART" id="SM00530">
    <property type="entry name" value="HTH_XRE"/>
    <property type="match status" value="1"/>
</dbReference>
<dbReference type="EMBL" id="JENJ01000023">
    <property type="protein sequence ID" value="KGM96367.1"/>
    <property type="molecule type" value="Genomic_DNA"/>
</dbReference>
<reference evidence="2 3" key="1">
    <citation type="submission" date="2014-01" db="EMBL/GenBank/DDBJ databases">
        <title>Plasmidome dynamics in the species complex Clostridium novyi sensu lato converts strains of independent lineages into distinctly different pathogens.</title>
        <authorList>
            <person name="Skarin H."/>
            <person name="Segerman B."/>
        </authorList>
    </citation>
    <scope>NUCLEOTIDE SEQUENCE [LARGE SCALE GENOMIC DNA]</scope>
    <source>
        <strain evidence="2 3">4552</strain>
    </source>
</reference>
<keyword evidence="2" id="KW-0238">DNA-binding</keyword>
<accession>A0A0A0I698</accession>
<dbReference type="AlphaFoldDB" id="A0A0A0I698"/>
<dbReference type="SUPFAM" id="SSF47413">
    <property type="entry name" value="lambda repressor-like DNA-binding domains"/>
    <property type="match status" value="1"/>
</dbReference>
<sequence length="134" mass="15295">MQQQLGKTIRTYRTKKGYTITELANKLDVSVGLISNIETGKTDSFQLILLNNIIKELDIPLSELKLFSNPYTIDNLNTKSKNINKIQPQINLLIDSFIETSSVLDFNKDKINLITNMIIHELKTIIKIKMAESK</sequence>